<evidence type="ECO:0000313" key="4">
    <source>
        <dbReference type="Proteomes" id="UP000613740"/>
    </source>
</evidence>
<reference evidence="3" key="1">
    <citation type="journal article" date="2020" name="bioRxiv">
        <title>Comparative genomics of Chlamydomonas.</title>
        <authorList>
            <person name="Craig R.J."/>
            <person name="Hasan A.R."/>
            <person name="Ness R.W."/>
            <person name="Keightley P.D."/>
        </authorList>
    </citation>
    <scope>NUCLEOTIDE SEQUENCE</scope>
    <source>
        <strain evidence="3">CCAP 11/173</strain>
    </source>
</reference>
<dbReference type="AlphaFoldDB" id="A0A835SDZ6"/>
<sequence>MSLPRPPPRPPLPPLPPVNWSSVSIPDPAANKTNRTQVLGNCATLSPGNCNGHGIPSAGNCYCICDAGYASDYSNLLAPKWCVPAGSVSTARNRTVDLVTASNASSSGDSGSQNVVWVWLGTRTGMSVTIALSVGLLVASLCFLFYCYRKYKRRCAAKDSGHGRGGGGGAHSRASHYYHIHHNGASAASGVGGAAAGVLTGGGPGGGGSSLGSWPHHTPASSNFFKSWWMRKSEKARGASASTAGMYGVQGSYGIKEQGGNDRAAYGSVYTNAHGKGAGDGMPGSPGGRGGPAESPSSAQLLALGALGADASPAMAAQLANMGRAPSCSPGRSPSYSQGIQGYGTGPSHGYNPKAQQGQGQVLLPGHGGSPAAMGKSHSNGNGTRSFVNPLAHMPPPPYDNDQYDHGDMYNCHINGTHYAAQPPAVFAGQHRQHHQHQYRSPPPNQYQHQHDNHGHERFHHRSSRSPGPREDGGSTAAADMSNSYHHHYNIPSSQHHQHHQQHDDSRHGVTASGGGSRGTLRLPPSYSGGDAHGSLSRSYSRSSAGGGADQGADRGGGGGGDSGRYVNEGGGNGSGAAADGLPPASCSSTRSRRMRPILAAPSPSASAAAYVAAAQGRGRPPPPPPGVPPPPPPHPQQQKQPRSPKTS</sequence>
<protein>
    <submittedName>
        <fullName evidence="3">Uncharacterized protein</fullName>
    </submittedName>
</protein>
<keyword evidence="2" id="KW-0472">Membrane</keyword>
<keyword evidence="2" id="KW-1133">Transmembrane helix</keyword>
<feature type="compositionally biased region" description="Polar residues" evidence="1">
    <location>
        <begin position="377"/>
        <end position="387"/>
    </location>
</feature>
<feature type="region of interest" description="Disordered" evidence="1">
    <location>
        <begin position="325"/>
        <end position="351"/>
    </location>
</feature>
<accession>A0A835SDZ6</accession>
<feature type="compositionally biased region" description="Polar residues" evidence="1">
    <location>
        <begin position="330"/>
        <end position="340"/>
    </location>
</feature>
<evidence type="ECO:0000256" key="2">
    <source>
        <dbReference type="SAM" id="Phobius"/>
    </source>
</evidence>
<dbReference type="Proteomes" id="UP000613740">
    <property type="component" value="Unassembled WGS sequence"/>
</dbReference>
<proteinExistence type="predicted"/>
<feature type="compositionally biased region" description="Low complexity" evidence="1">
    <location>
        <begin position="600"/>
        <end position="619"/>
    </location>
</feature>
<feature type="compositionally biased region" description="Low complexity" evidence="1">
    <location>
        <begin position="637"/>
        <end position="648"/>
    </location>
</feature>
<feature type="transmembrane region" description="Helical" evidence="2">
    <location>
        <begin position="126"/>
        <end position="148"/>
    </location>
</feature>
<dbReference type="EMBL" id="JAEHOD010000117">
    <property type="protein sequence ID" value="KAG2425214.1"/>
    <property type="molecule type" value="Genomic_DNA"/>
</dbReference>
<feature type="compositionally biased region" description="Gly residues" evidence="1">
    <location>
        <begin position="277"/>
        <end position="291"/>
    </location>
</feature>
<feature type="region of interest" description="Disordered" evidence="1">
    <location>
        <begin position="277"/>
        <end position="297"/>
    </location>
</feature>
<evidence type="ECO:0000256" key="1">
    <source>
        <dbReference type="SAM" id="MobiDB-lite"/>
    </source>
</evidence>
<feature type="compositionally biased region" description="Gly residues" evidence="1">
    <location>
        <begin position="545"/>
        <end position="575"/>
    </location>
</feature>
<gene>
    <name evidence="3" type="ORF">HYH02_015041</name>
</gene>
<feature type="region of interest" description="Disordered" evidence="1">
    <location>
        <begin position="364"/>
        <end position="395"/>
    </location>
</feature>
<feature type="compositionally biased region" description="Pro residues" evidence="1">
    <location>
        <begin position="620"/>
        <end position="636"/>
    </location>
</feature>
<feature type="region of interest" description="Disordered" evidence="1">
    <location>
        <begin position="428"/>
        <end position="648"/>
    </location>
</feature>
<keyword evidence="4" id="KW-1185">Reference proteome</keyword>
<name>A0A835SDZ6_9CHLO</name>
<comment type="caution">
    <text evidence="3">The sequence shown here is derived from an EMBL/GenBank/DDBJ whole genome shotgun (WGS) entry which is preliminary data.</text>
</comment>
<organism evidence="3 4">
    <name type="scientific">Chlamydomonas schloesseri</name>
    <dbReference type="NCBI Taxonomy" id="2026947"/>
    <lineage>
        <taxon>Eukaryota</taxon>
        <taxon>Viridiplantae</taxon>
        <taxon>Chlorophyta</taxon>
        <taxon>core chlorophytes</taxon>
        <taxon>Chlorophyceae</taxon>
        <taxon>CS clade</taxon>
        <taxon>Chlamydomonadales</taxon>
        <taxon>Chlamydomonadaceae</taxon>
        <taxon>Chlamydomonas</taxon>
    </lineage>
</organism>
<dbReference type="OrthoDB" id="544651at2759"/>
<feature type="compositionally biased region" description="Low complexity" evidence="1">
    <location>
        <begin position="534"/>
        <end position="544"/>
    </location>
</feature>
<keyword evidence="2" id="KW-0812">Transmembrane</keyword>
<evidence type="ECO:0000313" key="3">
    <source>
        <dbReference type="EMBL" id="KAG2425214.1"/>
    </source>
</evidence>